<name>A0A5M9ZIE4_9BIFI</name>
<sequence length="225" mass="25616">MIEDSTVRLSLHVPSRGRMKPRKPLPHAIQGQLFAMGESPRRLRGYQGTSASKVAGITRRQLDYLARRHVVEPSIRIAHGSGVRGLYTVDDVVRLVVFQNMLNAGVNLQVVIAVMHCLARHTTEELKDITILCDDDTVYECVTDDQVVRLIRDGRMVVGASVGAVYRYVNDELKNEKYVDVEDDDKHASDMTLDEFTEVRLRRQYDQQGEVLRQQKRRGKGREEA</sequence>
<comment type="caution">
    <text evidence="2">The sequence shown here is derived from an EMBL/GenBank/DDBJ whole genome shotgun (WGS) entry which is preliminary data.</text>
</comment>
<dbReference type="Gene3D" id="1.10.1660.10">
    <property type="match status" value="1"/>
</dbReference>
<dbReference type="GO" id="GO:0006355">
    <property type="term" value="P:regulation of DNA-templated transcription"/>
    <property type="evidence" value="ECO:0007669"/>
    <property type="project" value="InterPro"/>
</dbReference>
<dbReference type="Proteomes" id="UP000412028">
    <property type="component" value="Unassembled WGS sequence"/>
</dbReference>
<dbReference type="Pfam" id="PF13411">
    <property type="entry name" value="MerR_1"/>
    <property type="match status" value="1"/>
</dbReference>
<feature type="domain" description="HTH merR-type" evidence="1">
    <location>
        <begin position="46"/>
        <end position="118"/>
    </location>
</feature>
<dbReference type="SMART" id="SM00422">
    <property type="entry name" value="HTH_MERR"/>
    <property type="match status" value="1"/>
</dbReference>
<protein>
    <submittedName>
        <fullName evidence="2">MerR family transcriptional regulator</fullName>
    </submittedName>
</protein>
<organism evidence="2 3">
    <name type="scientific">Bifidobacterium tissieri</name>
    <dbReference type="NCBI Taxonomy" id="1630162"/>
    <lineage>
        <taxon>Bacteria</taxon>
        <taxon>Bacillati</taxon>
        <taxon>Actinomycetota</taxon>
        <taxon>Actinomycetes</taxon>
        <taxon>Bifidobacteriales</taxon>
        <taxon>Bifidobacteriaceae</taxon>
        <taxon>Bifidobacterium</taxon>
    </lineage>
</organism>
<dbReference type="AlphaFoldDB" id="A0A5M9ZIE4"/>
<reference evidence="2 3" key="1">
    <citation type="journal article" date="2019" name="Syst. Appl. Microbiol.">
        <title>Characterization of Bifidobacterium species in feaces of the Egyptian fruit bat: Description of B. vespertilionis sp. nov. and B. rousetti sp. nov.</title>
        <authorList>
            <person name="Modesto M."/>
            <person name="Satti M."/>
            <person name="Watanabe K."/>
            <person name="Puglisi E."/>
            <person name="Morelli L."/>
            <person name="Huang C.-H."/>
            <person name="Liou J.-S."/>
            <person name="Miyashita M."/>
            <person name="Tamura T."/>
            <person name="Saito S."/>
            <person name="Mori K."/>
            <person name="Huang L."/>
            <person name="Sciavilla P."/>
            <person name="Sandri C."/>
            <person name="Spiezio C."/>
            <person name="Vitali F."/>
            <person name="Cavalieri D."/>
            <person name="Perpetuini G."/>
            <person name="Tofalo R."/>
            <person name="Bonetti A."/>
            <person name="Arita M."/>
            <person name="Mattarelli P."/>
        </authorList>
    </citation>
    <scope>NUCLEOTIDE SEQUENCE [LARGE SCALE GENOMIC DNA]</scope>
    <source>
        <strain evidence="2 3">RST7</strain>
    </source>
</reference>
<evidence type="ECO:0000313" key="3">
    <source>
        <dbReference type="Proteomes" id="UP000412028"/>
    </source>
</evidence>
<dbReference type="InterPro" id="IPR000551">
    <property type="entry name" value="MerR-type_HTH_dom"/>
</dbReference>
<gene>
    <name evidence="2" type="ORF">EMO89_10695</name>
</gene>
<accession>A0A5M9ZIE4</accession>
<evidence type="ECO:0000313" key="2">
    <source>
        <dbReference type="EMBL" id="KAA8827374.1"/>
    </source>
</evidence>
<dbReference type="EMBL" id="RZUI01000019">
    <property type="protein sequence ID" value="KAA8827374.1"/>
    <property type="molecule type" value="Genomic_DNA"/>
</dbReference>
<dbReference type="OrthoDB" id="7410529at2"/>
<dbReference type="InterPro" id="IPR009061">
    <property type="entry name" value="DNA-bd_dom_put_sf"/>
</dbReference>
<evidence type="ECO:0000259" key="1">
    <source>
        <dbReference type="SMART" id="SM00422"/>
    </source>
</evidence>
<dbReference type="GO" id="GO:0003677">
    <property type="term" value="F:DNA binding"/>
    <property type="evidence" value="ECO:0007669"/>
    <property type="project" value="InterPro"/>
</dbReference>
<proteinExistence type="predicted"/>
<dbReference type="RefSeq" id="WP_150382052.1">
    <property type="nucleotide sequence ID" value="NZ_RZUI01000019.1"/>
</dbReference>
<dbReference type="SUPFAM" id="SSF46955">
    <property type="entry name" value="Putative DNA-binding domain"/>
    <property type="match status" value="1"/>
</dbReference>